<organism evidence="2 3">
    <name type="scientific">Bradyrhizobium daqingense</name>
    <dbReference type="NCBI Taxonomy" id="993502"/>
    <lineage>
        <taxon>Bacteria</taxon>
        <taxon>Pseudomonadati</taxon>
        <taxon>Pseudomonadota</taxon>
        <taxon>Alphaproteobacteria</taxon>
        <taxon>Hyphomicrobiales</taxon>
        <taxon>Nitrobacteraceae</taxon>
        <taxon>Bradyrhizobium</taxon>
    </lineage>
</organism>
<evidence type="ECO:0000313" key="2">
    <source>
        <dbReference type="EMBL" id="TWH98577.1"/>
    </source>
</evidence>
<reference evidence="2 3" key="1">
    <citation type="journal article" date="2015" name="Stand. Genomic Sci.">
        <title>Genomic Encyclopedia of Bacterial and Archaeal Type Strains, Phase III: the genomes of soil and plant-associated and newly described type strains.</title>
        <authorList>
            <person name="Whitman W.B."/>
            <person name="Woyke T."/>
            <person name="Klenk H.P."/>
            <person name="Zhou Y."/>
            <person name="Lilburn T.G."/>
            <person name="Beck B.J."/>
            <person name="De Vos P."/>
            <person name="Vandamme P."/>
            <person name="Eisen J.A."/>
            <person name="Garrity G."/>
            <person name="Hugenholtz P."/>
            <person name="Kyrpides N.C."/>
        </authorList>
    </citation>
    <scope>NUCLEOTIDE SEQUENCE [LARGE SCALE GENOMIC DNA]</scope>
    <source>
        <strain evidence="2 3">CGMCC 1.10947</strain>
    </source>
</reference>
<evidence type="ECO:0000313" key="3">
    <source>
        <dbReference type="Proteomes" id="UP000317176"/>
    </source>
</evidence>
<accession>A0A562KT92</accession>
<dbReference type="Proteomes" id="UP000317176">
    <property type="component" value="Unassembled WGS sequence"/>
</dbReference>
<proteinExistence type="predicted"/>
<dbReference type="EMBL" id="VLKL01000022">
    <property type="protein sequence ID" value="TWH98577.1"/>
    <property type="molecule type" value="Genomic_DNA"/>
</dbReference>
<dbReference type="AlphaFoldDB" id="A0A562KT92"/>
<evidence type="ECO:0000256" key="1">
    <source>
        <dbReference type="SAM" id="MobiDB-lite"/>
    </source>
</evidence>
<feature type="region of interest" description="Disordered" evidence="1">
    <location>
        <begin position="167"/>
        <end position="210"/>
    </location>
</feature>
<sequence>MGLAGNGRCCCCPVGQTELRHFSRRETNPRPPFWQASTALYRSNSHLHHRQTDAFASAIDGCAGERAMSAFSDDNAGAVLADRSCAGPRAYLFRGRIPVRVSKAGGITRFALRRSIRDLHHRRRLGRDHCGQPISRKFYRGAIGAPHFANPLGSLCHRCPAHRLVPSGRPRALGHAPSQREPRDPGLPFRPMPGCSVEPRGGQQKTLRSGRLGRVREKRTVDLAVRQDRSHEPGMRHRIAWGYSACGQFFRSGSTSLGSWSVANGSIREAAGDTPATCGCQAKRV</sequence>
<gene>
    <name evidence="2" type="ORF">IQ17_05852</name>
</gene>
<name>A0A562KT92_9BRAD</name>
<protein>
    <submittedName>
        <fullName evidence="2">Uncharacterized protein</fullName>
    </submittedName>
</protein>
<comment type="caution">
    <text evidence="2">The sequence shown here is derived from an EMBL/GenBank/DDBJ whole genome shotgun (WGS) entry which is preliminary data.</text>
</comment>
<keyword evidence="3" id="KW-1185">Reference proteome</keyword>